<proteinExistence type="predicted"/>
<name>A0ACB9TND8_HOLOL</name>
<gene>
    <name evidence="1" type="ORF">MML48_2g00010327</name>
</gene>
<keyword evidence="2" id="KW-1185">Reference proteome</keyword>
<dbReference type="Proteomes" id="UP001056778">
    <property type="component" value="Chromosome 2"/>
</dbReference>
<dbReference type="EMBL" id="CM043016">
    <property type="protein sequence ID" value="KAI4468311.1"/>
    <property type="molecule type" value="Genomic_DNA"/>
</dbReference>
<evidence type="ECO:0000313" key="2">
    <source>
        <dbReference type="Proteomes" id="UP001056778"/>
    </source>
</evidence>
<comment type="caution">
    <text evidence="1">The sequence shown here is derived from an EMBL/GenBank/DDBJ whole genome shotgun (WGS) entry which is preliminary data.</text>
</comment>
<reference evidence="1" key="1">
    <citation type="submission" date="2022-04" db="EMBL/GenBank/DDBJ databases">
        <title>Chromosome-scale genome assembly of Holotrichia oblita Faldermann.</title>
        <authorList>
            <person name="Rongchong L."/>
        </authorList>
    </citation>
    <scope>NUCLEOTIDE SEQUENCE</scope>
    <source>
        <strain evidence="1">81SQS9</strain>
    </source>
</reference>
<accession>A0ACB9TND8</accession>
<sequence>MHRSKSHTIMPKNVANTYYINIGKISQNVSKQHFLQTFQISNDRLERALKRGRISCPGEDLRGKHEPVNKTSEEKMQHVNDHINNVPSYQSQCARSHNPNRKYLHSNLNLRLMYNLYKEKCVDENTSFVTEGVYRSRV</sequence>
<evidence type="ECO:0000313" key="1">
    <source>
        <dbReference type="EMBL" id="KAI4468311.1"/>
    </source>
</evidence>
<protein>
    <submittedName>
        <fullName evidence="1">Exosome complex component</fullName>
    </submittedName>
</protein>
<organism evidence="1 2">
    <name type="scientific">Holotrichia oblita</name>
    <name type="common">Chafer beetle</name>
    <dbReference type="NCBI Taxonomy" id="644536"/>
    <lineage>
        <taxon>Eukaryota</taxon>
        <taxon>Metazoa</taxon>
        <taxon>Ecdysozoa</taxon>
        <taxon>Arthropoda</taxon>
        <taxon>Hexapoda</taxon>
        <taxon>Insecta</taxon>
        <taxon>Pterygota</taxon>
        <taxon>Neoptera</taxon>
        <taxon>Endopterygota</taxon>
        <taxon>Coleoptera</taxon>
        <taxon>Polyphaga</taxon>
        <taxon>Scarabaeiformia</taxon>
        <taxon>Scarabaeidae</taxon>
        <taxon>Melolonthinae</taxon>
        <taxon>Holotrichia</taxon>
    </lineage>
</organism>